<reference evidence="2" key="2">
    <citation type="submission" date="2023-05" db="EMBL/GenBank/DDBJ databases">
        <authorList>
            <consortium name="Lawrence Berkeley National Laboratory"/>
            <person name="Steindorff A."/>
            <person name="Hensen N."/>
            <person name="Bonometti L."/>
            <person name="Westerberg I."/>
            <person name="Brannstrom I.O."/>
            <person name="Guillou S."/>
            <person name="Cros-Aarteil S."/>
            <person name="Calhoun S."/>
            <person name="Haridas S."/>
            <person name="Kuo A."/>
            <person name="Mondo S."/>
            <person name="Pangilinan J."/>
            <person name="Riley R."/>
            <person name="Labutti K."/>
            <person name="Andreopoulos B."/>
            <person name="Lipzen A."/>
            <person name="Chen C."/>
            <person name="Yanf M."/>
            <person name="Daum C."/>
            <person name="Ng V."/>
            <person name="Clum A."/>
            <person name="Ohm R."/>
            <person name="Martin F."/>
            <person name="Silar P."/>
            <person name="Natvig D."/>
            <person name="Lalanne C."/>
            <person name="Gautier V."/>
            <person name="Ament-Velasquez S.L."/>
            <person name="Kruys A."/>
            <person name="Hutchinson M.I."/>
            <person name="Powell A.J."/>
            <person name="Barry K."/>
            <person name="Miller A.N."/>
            <person name="Grigoriev I.V."/>
            <person name="Debuchy R."/>
            <person name="Gladieux P."/>
            <person name="Thoren M.H."/>
            <person name="Johannesson H."/>
        </authorList>
    </citation>
    <scope>NUCLEOTIDE SEQUENCE</scope>
    <source>
        <strain evidence="2">CBS 892.96</strain>
    </source>
</reference>
<feature type="transmembrane region" description="Helical" evidence="1">
    <location>
        <begin position="47"/>
        <end position="65"/>
    </location>
</feature>
<feature type="transmembrane region" description="Helical" evidence="1">
    <location>
        <begin position="242"/>
        <end position="263"/>
    </location>
</feature>
<reference evidence="2" key="1">
    <citation type="journal article" date="2023" name="Mol. Phylogenet. Evol.">
        <title>Genome-scale phylogeny and comparative genomics of the fungal order Sordariales.</title>
        <authorList>
            <person name="Hensen N."/>
            <person name="Bonometti L."/>
            <person name="Westerberg I."/>
            <person name="Brannstrom I.O."/>
            <person name="Guillou S."/>
            <person name="Cros-Aarteil S."/>
            <person name="Calhoun S."/>
            <person name="Haridas S."/>
            <person name="Kuo A."/>
            <person name="Mondo S."/>
            <person name="Pangilinan J."/>
            <person name="Riley R."/>
            <person name="LaButti K."/>
            <person name="Andreopoulos B."/>
            <person name="Lipzen A."/>
            <person name="Chen C."/>
            <person name="Yan M."/>
            <person name="Daum C."/>
            <person name="Ng V."/>
            <person name="Clum A."/>
            <person name="Steindorff A."/>
            <person name="Ohm R.A."/>
            <person name="Martin F."/>
            <person name="Silar P."/>
            <person name="Natvig D.O."/>
            <person name="Lalanne C."/>
            <person name="Gautier V."/>
            <person name="Ament-Velasquez S.L."/>
            <person name="Kruys A."/>
            <person name="Hutchinson M.I."/>
            <person name="Powell A.J."/>
            <person name="Barry K."/>
            <person name="Miller A.N."/>
            <person name="Grigoriev I.V."/>
            <person name="Debuchy R."/>
            <person name="Gladieux P."/>
            <person name="Hiltunen Thoren M."/>
            <person name="Johannesson H."/>
        </authorList>
    </citation>
    <scope>NUCLEOTIDE SEQUENCE</scope>
    <source>
        <strain evidence="2">CBS 892.96</strain>
    </source>
</reference>
<dbReference type="AlphaFoldDB" id="A0AAN6W9Q7"/>
<dbReference type="Pfam" id="PF13398">
    <property type="entry name" value="Peptidase_M50B"/>
    <property type="match status" value="1"/>
</dbReference>
<evidence type="ECO:0000313" key="3">
    <source>
        <dbReference type="Proteomes" id="UP001302321"/>
    </source>
</evidence>
<dbReference type="EMBL" id="MU866160">
    <property type="protein sequence ID" value="KAK4177590.1"/>
    <property type="molecule type" value="Genomic_DNA"/>
</dbReference>
<organism evidence="2 3">
    <name type="scientific">Triangularia setosa</name>
    <dbReference type="NCBI Taxonomy" id="2587417"/>
    <lineage>
        <taxon>Eukaryota</taxon>
        <taxon>Fungi</taxon>
        <taxon>Dikarya</taxon>
        <taxon>Ascomycota</taxon>
        <taxon>Pezizomycotina</taxon>
        <taxon>Sordariomycetes</taxon>
        <taxon>Sordariomycetidae</taxon>
        <taxon>Sordariales</taxon>
        <taxon>Podosporaceae</taxon>
        <taxon>Triangularia</taxon>
    </lineage>
</organism>
<evidence type="ECO:0000256" key="1">
    <source>
        <dbReference type="SAM" id="Phobius"/>
    </source>
</evidence>
<gene>
    <name evidence="2" type="ORF">QBC36DRAFT_127861</name>
</gene>
<keyword evidence="1" id="KW-1133">Transmembrane helix</keyword>
<dbReference type="PANTHER" id="PTHR33979:SF2">
    <property type="entry name" value="PEPTIDASE M50B-LIKE-DOMAIN-CONTAINING PROTEIN"/>
    <property type="match status" value="1"/>
</dbReference>
<dbReference type="InterPro" id="IPR049500">
    <property type="entry name" value="Peptidase_M50B-like"/>
</dbReference>
<evidence type="ECO:0000313" key="2">
    <source>
        <dbReference type="EMBL" id="KAK4177590.1"/>
    </source>
</evidence>
<feature type="transmembrane region" description="Helical" evidence="1">
    <location>
        <begin position="118"/>
        <end position="138"/>
    </location>
</feature>
<dbReference type="PANTHER" id="PTHR33979">
    <property type="entry name" value="OS02G0221600 PROTEIN"/>
    <property type="match status" value="1"/>
</dbReference>
<proteinExistence type="predicted"/>
<protein>
    <submittedName>
        <fullName evidence="2">Peptidase M50B-like-domain-containing protein</fullName>
    </submittedName>
</protein>
<keyword evidence="1" id="KW-0472">Membrane</keyword>
<accession>A0AAN6W9Q7</accession>
<keyword evidence="1" id="KW-0812">Transmembrane</keyword>
<feature type="transmembrane region" description="Helical" evidence="1">
    <location>
        <begin position="192"/>
        <end position="210"/>
    </location>
</feature>
<feature type="transmembrane region" description="Helical" evidence="1">
    <location>
        <begin position="145"/>
        <end position="163"/>
    </location>
</feature>
<keyword evidence="3" id="KW-1185">Reference proteome</keyword>
<sequence length="282" mass="30621">MAPTSPPPTWRTLARAAAITVTPHLILPRDSSVITKRALTVTDAQKVTLGVIAAYVVGIAILWNVPYIRWVLWPFKMLVIAFHEFGHAIMCVLTGGKVKSISLDPREGGVTHMQGGRSGLTLPAGYLGSSFIGALLTFAGFNINASKIASIVIGVCFLLTIWWGRRDWLTIGTVLAAVGLLVGCWFIQRAEALRFVVLFIGVMSSLYSVWDICDDLILRKVNSSDASVFAKRYGGSSQCWGVIWSVISLCFMAAGIVAGIAAFPQSAEQQREDAQKFIPTKF</sequence>
<comment type="caution">
    <text evidence="2">The sequence shown here is derived from an EMBL/GenBank/DDBJ whole genome shotgun (WGS) entry which is preliminary data.</text>
</comment>
<dbReference type="Proteomes" id="UP001302321">
    <property type="component" value="Unassembled WGS sequence"/>
</dbReference>
<feature type="transmembrane region" description="Helical" evidence="1">
    <location>
        <begin position="169"/>
        <end position="187"/>
    </location>
</feature>
<name>A0AAN6W9Q7_9PEZI</name>